<evidence type="ECO:0000256" key="2">
    <source>
        <dbReference type="ARBA" id="ARBA00023015"/>
    </source>
</evidence>
<evidence type="ECO:0000256" key="3">
    <source>
        <dbReference type="ARBA" id="ARBA00023125"/>
    </source>
</evidence>
<dbReference type="PANTHER" id="PTHR31674">
    <property type="entry name" value="B3 DOMAIN-CONTAINING PROTEIN REM-LIKE 3-RELATED"/>
    <property type="match status" value="1"/>
</dbReference>
<keyword evidence="4" id="KW-0804">Transcription</keyword>
<keyword evidence="3" id="KW-0238">DNA-binding</keyword>
<evidence type="ECO:0000259" key="7">
    <source>
        <dbReference type="PROSITE" id="PS50863"/>
    </source>
</evidence>
<comment type="subcellular location">
    <subcellularLocation>
        <location evidence="1">Nucleus</location>
    </subcellularLocation>
</comment>
<feature type="region of interest" description="Disordered" evidence="6">
    <location>
        <begin position="320"/>
        <end position="339"/>
    </location>
</feature>
<reference evidence="8" key="1">
    <citation type="journal article" date="2018" name="DNA Res.">
        <title>Multiple hybrid de novo genome assembly of finger millet, an orphan allotetraploid crop.</title>
        <authorList>
            <person name="Hatakeyama M."/>
            <person name="Aluri S."/>
            <person name="Balachadran M.T."/>
            <person name="Sivarajan S.R."/>
            <person name="Patrignani A."/>
            <person name="Gruter S."/>
            <person name="Poveda L."/>
            <person name="Shimizu-Inatsugi R."/>
            <person name="Baeten J."/>
            <person name="Francoijs K.J."/>
            <person name="Nataraja K.N."/>
            <person name="Reddy Y.A.N."/>
            <person name="Phadnis S."/>
            <person name="Ravikumar R.L."/>
            <person name="Schlapbach R."/>
            <person name="Sreeman S.M."/>
            <person name="Shimizu K.K."/>
        </authorList>
    </citation>
    <scope>NUCLEOTIDE SEQUENCE</scope>
</reference>
<dbReference type="InterPro" id="IPR039218">
    <property type="entry name" value="REM_fam"/>
</dbReference>
<dbReference type="InterPro" id="IPR003340">
    <property type="entry name" value="B3_DNA-bd"/>
</dbReference>
<feature type="region of interest" description="Disordered" evidence="6">
    <location>
        <begin position="354"/>
        <end position="396"/>
    </location>
</feature>
<dbReference type="Proteomes" id="UP001054889">
    <property type="component" value="Unassembled WGS sequence"/>
</dbReference>
<dbReference type="AlphaFoldDB" id="A0AAV5DSK8"/>
<dbReference type="PROSITE" id="PS50863">
    <property type="entry name" value="B3"/>
    <property type="match status" value="1"/>
</dbReference>
<feature type="compositionally biased region" description="Polar residues" evidence="6">
    <location>
        <begin position="382"/>
        <end position="395"/>
    </location>
</feature>
<dbReference type="CDD" id="cd10017">
    <property type="entry name" value="B3_DNA"/>
    <property type="match status" value="2"/>
</dbReference>
<dbReference type="EMBL" id="BQKI01000040">
    <property type="protein sequence ID" value="GJN13185.1"/>
    <property type="molecule type" value="Genomic_DNA"/>
</dbReference>
<evidence type="ECO:0000256" key="6">
    <source>
        <dbReference type="SAM" id="MobiDB-lite"/>
    </source>
</evidence>
<protein>
    <recommendedName>
        <fullName evidence="7">TF-B3 domain-containing protein</fullName>
    </recommendedName>
</protein>
<dbReference type="InterPro" id="IPR015300">
    <property type="entry name" value="DNA-bd_pseudobarrel_sf"/>
</dbReference>
<organism evidence="8 9">
    <name type="scientific">Eleusine coracana subsp. coracana</name>
    <dbReference type="NCBI Taxonomy" id="191504"/>
    <lineage>
        <taxon>Eukaryota</taxon>
        <taxon>Viridiplantae</taxon>
        <taxon>Streptophyta</taxon>
        <taxon>Embryophyta</taxon>
        <taxon>Tracheophyta</taxon>
        <taxon>Spermatophyta</taxon>
        <taxon>Magnoliopsida</taxon>
        <taxon>Liliopsida</taxon>
        <taxon>Poales</taxon>
        <taxon>Poaceae</taxon>
        <taxon>PACMAD clade</taxon>
        <taxon>Chloridoideae</taxon>
        <taxon>Cynodonteae</taxon>
        <taxon>Eleusininae</taxon>
        <taxon>Eleusine</taxon>
    </lineage>
</organism>
<dbReference type="SMART" id="SM01019">
    <property type="entry name" value="B3"/>
    <property type="match status" value="3"/>
</dbReference>
<keyword evidence="9" id="KW-1185">Reference proteome</keyword>
<keyword evidence="5" id="KW-0539">Nucleus</keyword>
<gene>
    <name evidence="8" type="primary">ga31529</name>
    <name evidence="8" type="ORF">PR202_ga31529</name>
</gene>
<name>A0AAV5DSK8_ELECO</name>
<dbReference type="PANTHER" id="PTHR31674:SF86">
    <property type="entry name" value="B3 DOMAIN-CONTAINING PROTEIN OS04G0347400-RELATED"/>
    <property type="match status" value="1"/>
</dbReference>
<evidence type="ECO:0000313" key="8">
    <source>
        <dbReference type="EMBL" id="GJN13185.1"/>
    </source>
</evidence>
<dbReference type="GO" id="GO:0005634">
    <property type="term" value="C:nucleus"/>
    <property type="evidence" value="ECO:0007669"/>
    <property type="project" value="UniProtKB-SubCell"/>
</dbReference>
<sequence>MFPLHDSFGAHRRYVTPMTGSPPPRHILDTDHAAAVITFSSRAIEDPKAANTLQIIRGQPTALHRLPPDPRPTVPAATLITRRPPHSLPTSEAVMGSSGDHGACAISRHLKVMLPSSFQKLCISGELARCFDGDVSSRGTAVLVSPLGRKVWPVQVGRDGDGAFLGNGRPEFVAAHGIGVGWFVVFRHEGGGVLTIKAFDTSCCLRDFSFAANQSGTEGSGAGSRRRPQFIKPILPGFTEKMNHMSEARTNGTLAVLVSLGTKFWRVELENDPSGTVFLAGGWSQFLACHGMAEGEALLLRHESNMVFTVKVFRLDGSQKNNFKPHKQTRRIQETEQSGQTITITASLEIAQTMTEQEDCPSSPKKCRNVHEPDSKEKTRAPNHSTSTKQKSSPIFSEYEVGPPSWLKREINASALMRNLPLPVIFCREIGLTTTWITLRTLTRDGAIRSWQVASVVCNNRKCHLDYPLGWMAFCQGNALSEGDVCTFNIIDPKLWHVDIERRLT</sequence>
<dbReference type="GO" id="GO:0003677">
    <property type="term" value="F:DNA binding"/>
    <property type="evidence" value="ECO:0007669"/>
    <property type="project" value="UniProtKB-KW"/>
</dbReference>
<feature type="domain" description="TF-B3" evidence="7">
    <location>
        <begin position="256"/>
        <end position="316"/>
    </location>
</feature>
<evidence type="ECO:0000313" key="9">
    <source>
        <dbReference type="Proteomes" id="UP001054889"/>
    </source>
</evidence>
<dbReference type="Pfam" id="PF02362">
    <property type="entry name" value="B3"/>
    <property type="match status" value="3"/>
</dbReference>
<evidence type="ECO:0000256" key="5">
    <source>
        <dbReference type="ARBA" id="ARBA00023242"/>
    </source>
</evidence>
<evidence type="ECO:0000256" key="4">
    <source>
        <dbReference type="ARBA" id="ARBA00023163"/>
    </source>
</evidence>
<evidence type="ECO:0000256" key="1">
    <source>
        <dbReference type="ARBA" id="ARBA00004123"/>
    </source>
</evidence>
<dbReference type="SUPFAM" id="SSF101936">
    <property type="entry name" value="DNA-binding pseudobarrel domain"/>
    <property type="match status" value="3"/>
</dbReference>
<dbReference type="Gene3D" id="2.40.330.10">
    <property type="entry name" value="DNA-binding pseudobarrel domain"/>
    <property type="match status" value="3"/>
</dbReference>
<proteinExistence type="predicted"/>
<reference evidence="8" key="2">
    <citation type="submission" date="2021-12" db="EMBL/GenBank/DDBJ databases">
        <title>Resequencing data analysis of finger millet.</title>
        <authorList>
            <person name="Hatakeyama M."/>
            <person name="Aluri S."/>
            <person name="Balachadran M.T."/>
            <person name="Sivarajan S.R."/>
            <person name="Poveda L."/>
            <person name="Shimizu-Inatsugi R."/>
            <person name="Schlapbach R."/>
            <person name="Sreeman S.M."/>
            <person name="Shimizu K.K."/>
        </authorList>
    </citation>
    <scope>NUCLEOTIDE SEQUENCE</scope>
</reference>
<accession>A0AAV5DSK8</accession>
<feature type="compositionally biased region" description="Basic and acidic residues" evidence="6">
    <location>
        <begin position="369"/>
        <end position="380"/>
    </location>
</feature>
<comment type="caution">
    <text evidence="8">The sequence shown here is derived from an EMBL/GenBank/DDBJ whole genome shotgun (WGS) entry which is preliminary data.</text>
</comment>
<keyword evidence="2" id="KW-0805">Transcription regulation</keyword>